<accession>A0A0S4L624</accession>
<organism evidence="2 3">
    <name type="scientific">Candidatus Nitrospira nitrificans</name>
    <dbReference type="NCBI Taxonomy" id="1742973"/>
    <lineage>
        <taxon>Bacteria</taxon>
        <taxon>Pseudomonadati</taxon>
        <taxon>Nitrospirota</taxon>
        <taxon>Nitrospiria</taxon>
        <taxon>Nitrospirales</taxon>
        <taxon>Nitrospiraceae</taxon>
        <taxon>Nitrospira</taxon>
    </lineage>
</organism>
<dbReference type="Proteomes" id="UP000198736">
    <property type="component" value="Unassembled WGS sequence"/>
</dbReference>
<name>A0A0S4L624_9BACT</name>
<dbReference type="AlphaFoldDB" id="A0A0S4L624"/>
<feature type="region of interest" description="Disordered" evidence="1">
    <location>
        <begin position="1"/>
        <end position="62"/>
    </location>
</feature>
<feature type="compositionally biased region" description="Basic and acidic residues" evidence="1">
    <location>
        <begin position="53"/>
        <end position="62"/>
    </location>
</feature>
<evidence type="ECO:0000313" key="2">
    <source>
        <dbReference type="EMBL" id="CUS32093.1"/>
    </source>
</evidence>
<proteinExistence type="predicted"/>
<reference evidence="3" key="1">
    <citation type="submission" date="2015-10" db="EMBL/GenBank/DDBJ databases">
        <authorList>
            <person name="Luecker S."/>
            <person name="Luecker S."/>
        </authorList>
    </citation>
    <scope>NUCLEOTIDE SEQUENCE [LARGE SCALE GENOMIC DNA]</scope>
</reference>
<keyword evidence="3" id="KW-1185">Reference proteome</keyword>
<evidence type="ECO:0000256" key="1">
    <source>
        <dbReference type="SAM" id="MobiDB-lite"/>
    </source>
</evidence>
<dbReference type="EMBL" id="CZPZ01000001">
    <property type="protein sequence ID" value="CUS32093.1"/>
    <property type="molecule type" value="Genomic_DNA"/>
</dbReference>
<evidence type="ECO:0000313" key="3">
    <source>
        <dbReference type="Proteomes" id="UP000198736"/>
    </source>
</evidence>
<gene>
    <name evidence="2" type="ORF">COMA2_10452</name>
</gene>
<protein>
    <submittedName>
        <fullName evidence="2">Uncharacterized protein</fullName>
    </submittedName>
</protein>
<dbReference type="STRING" id="1742973.COMA2_10452"/>
<sequence length="62" mass="6545">MTTKKPLPSLDGNAADSSRDPLVSGFPTLVLPRSGCEGRPTARTLSLKAPLAKVDDRSTPRP</sequence>